<reference evidence="3" key="2">
    <citation type="submission" date="2020-09" db="EMBL/GenBank/DDBJ databases">
        <authorList>
            <person name="Sun Q."/>
            <person name="Ohkuma M."/>
        </authorList>
    </citation>
    <scope>NUCLEOTIDE SEQUENCE</scope>
    <source>
        <strain evidence="3">JCM 5069</strain>
    </source>
</reference>
<feature type="compositionally biased region" description="Polar residues" evidence="1">
    <location>
        <begin position="1"/>
        <end position="15"/>
    </location>
</feature>
<dbReference type="SUPFAM" id="SSF55729">
    <property type="entry name" value="Acyl-CoA N-acyltransferases (Nat)"/>
    <property type="match status" value="1"/>
</dbReference>
<organism evidence="3 4">
    <name type="scientific">Streptomyces sulfonofaciens</name>
    <dbReference type="NCBI Taxonomy" id="68272"/>
    <lineage>
        <taxon>Bacteria</taxon>
        <taxon>Bacillati</taxon>
        <taxon>Actinomycetota</taxon>
        <taxon>Actinomycetes</taxon>
        <taxon>Kitasatosporales</taxon>
        <taxon>Streptomycetaceae</taxon>
        <taxon>Streptomyces</taxon>
    </lineage>
</organism>
<feature type="domain" description="BioF2-like acetyltransferase" evidence="2">
    <location>
        <begin position="229"/>
        <end position="387"/>
    </location>
</feature>
<dbReference type="Pfam" id="PF13480">
    <property type="entry name" value="Acetyltransf_6"/>
    <property type="match status" value="1"/>
</dbReference>
<gene>
    <name evidence="3" type="ORF">GCM10018793_01610</name>
</gene>
<evidence type="ECO:0000313" key="3">
    <source>
        <dbReference type="EMBL" id="GHH69328.1"/>
    </source>
</evidence>
<dbReference type="RefSeq" id="WP_189928883.1">
    <property type="nucleotide sequence ID" value="NZ_BNCD01000001.1"/>
</dbReference>
<protein>
    <submittedName>
        <fullName evidence="3">Glycosyl transferase family 1</fullName>
    </submittedName>
</protein>
<dbReference type="AlphaFoldDB" id="A0A919KR56"/>
<dbReference type="EMBL" id="BNCD01000001">
    <property type="protein sequence ID" value="GHH69328.1"/>
    <property type="molecule type" value="Genomic_DNA"/>
</dbReference>
<dbReference type="InterPro" id="IPR038740">
    <property type="entry name" value="BioF2-like_GNAT_dom"/>
</dbReference>
<dbReference type="GO" id="GO:0016740">
    <property type="term" value="F:transferase activity"/>
    <property type="evidence" value="ECO:0007669"/>
    <property type="project" value="UniProtKB-KW"/>
</dbReference>
<feature type="compositionally biased region" description="Low complexity" evidence="1">
    <location>
        <begin position="16"/>
        <end position="39"/>
    </location>
</feature>
<feature type="region of interest" description="Disordered" evidence="1">
    <location>
        <begin position="1"/>
        <end position="50"/>
    </location>
</feature>
<proteinExistence type="predicted"/>
<reference evidence="3" key="1">
    <citation type="journal article" date="2014" name="Int. J. Syst. Evol. Microbiol.">
        <title>Complete genome sequence of Corynebacterium casei LMG S-19264T (=DSM 44701T), isolated from a smear-ripened cheese.</title>
        <authorList>
            <consortium name="US DOE Joint Genome Institute (JGI-PGF)"/>
            <person name="Walter F."/>
            <person name="Albersmeier A."/>
            <person name="Kalinowski J."/>
            <person name="Ruckert C."/>
        </authorList>
    </citation>
    <scope>NUCLEOTIDE SEQUENCE</scope>
    <source>
        <strain evidence="3">JCM 5069</strain>
    </source>
</reference>
<keyword evidence="4" id="KW-1185">Reference proteome</keyword>
<evidence type="ECO:0000256" key="1">
    <source>
        <dbReference type="SAM" id="MobiDB-lite"/>
    </source>
</evidence>
<evidence type="ECO:0000313" key="4">
    <source>
        <dbReference type="Proteomes" id="UP000603708"/>
    </source>
</evidence>
<keyword evidence="3" id="KW-0808">Transferase</keyword>
<comment type="caution">
    <text evidence="3">The sequence shown here is derived from an EMBL/GenBank/DDBJ whole genome shotgun (WGS) entry which is preliminary data.</text>
</comment>
<name>A0A919KR56_9ACTN</name>
<dbReference type="InterPro" id="IPR016181">
    <property type="entry name" value="Acyl_CoA_acyltransferase"/>
</dbReference>
<accession>A0A919KR56</accession>
<evidence type="ECO:0000259" key="2">
    <source>
        <dbReference type="Pfam" id="PF13480"/>
    </source>
</evidence>
<sequence length="439" mass="46781">MRTTTKARQPRTDSTAAAARPAAPAGRDRPAGAAGPGARDGSKPAGRGLSAQVCTSADEFGALEAEWDLLHGRCTAATPFQTHAWLHSWWRAYGARGAGRGLRVVLLRAAAPNAGAEGAQGAGRLVGAAAMMRVHRPFPALVPLGGAISDFSDVLLDDAYAQQAAPALAEALAGAAGSALVDFREVRPGAALERVYACWRGPRRTLPDSLCLELPAVPMDELVARLPSSRGQRVRSNLRKLAALGVERRVVAPEEVPAMLRALLALHRVQWQCRGRKVTGEHLRPRFAGHLEHAVRAMAARGAAAVTEFRLDGAVVAVDLTLLAPRLAGGYLFGADPRLRERKVDVATMLMHSGTLHLAELRDQRGSRDPAGGPGVLSLLRGDEPYKHHWRPERVVNRRLLLARGRSAALLTATAWDSAARSRAKALLRSRREGIGTAG</sequence>
<dbReference type="Proteomes" id="UP000603708">
    <property type="component" value="Unassembled WGS sequence"/>
</dbReference>